<dbReference type="GO" id="GO:0009236">
    <property type="term" value="P:cobalamin biosynthetic process"/>
    <property type="evidence" value="ECO:0007669"/>
    <property type="project" value="UniProtKB-UniRule"/>
</dbReference>
<evidence type="ECO:0000256" key="7">
    <source>
        <dbReference type="ARBA" id="ARBA00022989"/>
    </source>
</evidence>
<evidence type="ECO:0000256" key="6">
    <source>
        <dbReference type="ARBA" id="ARBA00022692"/>
    </source>
</evidence>
<keyword evidence="5 9" id="KW-0169">Cobalamin biosynthesis</keyword>
<comment type="subcellular location">
    <subcellularLocation>
        <location evidence="1 9">Cell membrane</location>
        <topology evidence="1 9">Multi-pass membrane protein</topology>
    </subcellularLocation>
</comment>
<keyword evidence="7 9" id="KW-1133">Transmembrane helix</keyword>
<keyword evidence="4 9" id="KW-1003">Cell membrane</keyword>
<evidence type="ECO:0000256" key="1">
    <source>
        <dbReference type="ARBA" id="ARBA00004651"/>
    </source>
</evidence>
<feature type="transmembrane region" description="Helical" evidence="9">
    <location>
        <begin position="52"/>
        <end position="70"/>
    </location>
</feature>
<dbReference type="NCBIfam" id="TIGR00380">
    <property type="entry name" value="cobal_cbiB"/>
    <property type="match status" value="1"/>
</dbReference>
<proteinExistence type="inferred from homology"/>
<gene>
    <name evidence="9" type="primary">cobD</name>
    <name evidence="10" type="ORF">EL17_15180</name>
</gene>
<feature type="transmembrane region" description="Helical" evidence="9">
    <location>
        <begin position="76"/>
        <end position="97"/>
    </location>
</feature>
<comment type="function">
    <text evidence="9">Converts cobyric acid to cobinamide by the addition of aminopropanol on the F carboxylic group.</text>
</comment>
<dbReference type="OrthoDB" id="9811967at2"/>
<evidence type="ECO:0000313" key="11">
    <source>
        <dbReference type="Proteomes" id="UP000027821"/>
    </source>
</evidence>
<dbReference type="GO" id="GO:0048472">
    <property type="term" value="F:threonine-phosphate decarboxylase activity"/>
    <property type="evidence" value="ECO:0007669"/>
    <property type="project" value="InterPro"/>
</dbReference>
<dbReference type="GO" id="GO:0015420">
    <property type="term" value="F:ABC-type vitamin B12 transporter activity"/>
    <property type="evidence" value="ECO:0007669"/>
    <property type="project" value="UniProtKB-UniRule"/>
</dbReference>
<comment type="pathway">
    <text evidence="2 9">Cofactor biosynthesis; adenosylcobalamin biosynthesis.</text>
</comment>
<feature type="transmembrane region" description="Helical" evidence="9">
    <location>
        <begin position="292"/>
        <end position="311"/>
    </location>
</feature>
<keyword evidence="6 9" id="KW-0812">Transmembrane</keyword>
<keyword evidence="11" id="KW-1185">Reference proteome</keyword>
<dbReference type="EMBL" id="JMIH01000023">
    <property type="protein sequence ID" value="KEO72959.1"/>
    <property type="molecule type" value="Genomic_DNA"/>
</dbReference>
<evidence type="ECO:0000256" key="4">
    <source>
        <dbReference type="ARBA" id="ARBA00022475"/>
    </source>
</evidence>
<dbReference type="HAMAP" id="MF_00024">
    <property type="entry name" value="CobD_CbiB"/>
    <property type="match status" value="1"/>
</dbReference>
<name>A0A074KVI8_9BACT</name>
<keyword evidence="8 9" id="KW-0472">Membrane</keyword>
<protein>
    <recommendedName>
        <fullName evidence="9">Cobalamin biosynthesis protein CobD</fullName>
    </recommendedName>
</protein>
<dbReference type="AlphaFoldDB" id="A0A074KVI8"/>
<evidence type="ECO:0000256" key="5">
    <source>
        <dbReference type="ARBA" id="ARBA00022573"/>
    </source>
</evidence>
<dbReference type="PANTHER" id="PTHR34308:SF1">
    <property type="entry name" value="COBALAMIN BIOSYNTHESIS PROTEIN CBIB"/>
    <property type="match status" value="1"/>
</dbReference>
<dbReference type="UniPathway" id="UPA00148"/>
<evidence type="ECO:0000256" key="2">
    <source>
        <dbReference type="ARBA" id="ARBA00004953"/>
    </source>
</evidence>
<comment type="caution">
    <text evidence="9">Lacks conserved residue(s) required for the propagation of feature annotation.</text>
</comment>
<dbReference type="Pfam" id="PF03186">
    <property type="entry name" value="CobD_Cbib"/>
    <property type="match status" value="1"/>
</dbReference>
<accession>A0A074KVI8</accession>
<organism evidence="10 11">
    <name type="scientific">Anditalea andensis</name>
    <dbReference type="NCBI Taxonomy" id="1048983"/>
    <lineage>
        <taxon>Bacteria</taxon>
        <taxon>Pseudomonadati</taxon>
        <taxon>Bacteroidota</taxon>
        <taxon>Cytophagia</taxon>
        <taxon>Cytophagales</taxon>
        <taxon>Cytophagaceae</taxon>
        <taxon>Anditalea</taxon>
    </lineage>
</organism>
<dbReference type="Proteomes" id="UP000027821">
    <property type="component" value="Unassembled WGS sequence"/>
</dbReference>
<dbReference type="eggNOG" id="COG1270">
    <property type="taxonomic scope" value="Bacteria"/>
</dbReference>
<dbReference type="InterPro" id="IPR004485">
    <property type="entry name" value="Cobalamin_biosynth_CobD/CbiB"/>
</dbReference>
<comment type="similarity">
    <text evidence="3 9">Belongs to the CobD/CbiB family.</text>
</comment>
<evidence type="ECO:0000313" key="10">
    <source>
        <dbReference type="EMBL" id="KEO72959.1"/>
    </source>
</evidence>
<feature type="transmembrane region" description="Helical" evidence="9">
    <location>
        <begin position="157"/>
        <end position="178"/>
    </location>
</feature>
<evidence type="ECO:0000256" key="8">
    <source>
        <dbReference type="ARBA" id="ARBA00023136"/>
    </source>
</evidence>
<reference evidence="10 11" key="1">
    <citation type="submission" date="2014-04" db="EMBL/GenBank/DDBJ databases">
        <title>Characterization and application of a salt tolerant electro-active bacterium.</title>
        <authorList>
            <person name="Yang L."/>
            <person name="Wei S."/>
            <person name="Tay Q.X.M."/>
        </authorList>
    </citation>
    <scope>NUCLEOTIDE SEQUENCE [LARGE SCALE GENOMIC DNA]</scope>
    <source>
        <strain evidence="10 11">LY1</strain>
    </source>
</reference>
<evidence type="ECO:0000256" key="3">
    <source>
        <dbReference type="ARBA" id="ARBA00006263"/>
    </source>
</evidence>
<dbReference type="STRING" id="1048983.EL17_15180"/>
<dbReference type="GO" id="GO:0005886">
    <property type="term" value="C:plasma membrane"/>
    <property type="evidence" value="ECO:0007669"/>
    <property type="project" value="UniProtKB-SubCell"/>
</dbReference>
<sequence>MEPALHLTLPLMLGYLLDLLIGDPEKLPHPIRIFGNLIYKGEHLLNKPPHNFLKGMLLALTLCLLTYFSFRLLGDGLLWLHPYLYVFFSGMMVFYGLANKGLIDEGRAVFQVLHGHGLEAGRKQLSRIVGRDTSHLSSQQIRIAVLETMSENLSDGVIAPLFYYALAGVPGMMTYKMINTMDSMIGYRSERYEHFGKFAARLDDIANFIPSRLTALLMALVSLSWKSLVFIYKYGNRHKSPNAGYPEAALAGILHCRFGGPNIYHGVLVDKPYIGDQNRIIEHQEIDRVVRINHLTCLAMVVIILSLSFLWL</sequence>
<evidence type="ECO:0000256" key="9">
    <source>
        <dbReference type="HAMAP-Rule" id="MF_00024"/>
    </source>
</evidence>
<dbReference type="PANTHER" id="PTHR34308">
    <property type="entry name" value="COBALAMIN BIOSYNTHESIS PROTEIN CBIB"/>
    <property type="match status" value="1"/>
</dbReference>
<comment type="caution">
    <text evidence="10">The sequence shown here is derived from an EMBL/GenBank/DDBJ whole genome shotgun (WGS) entry which is preliminary data.</text>
</comment>